<reference evidence="3" key="1">
    <citation type="submission" date="2020-06" db="EMBL/GenBank/DDBJ databases">
        <authorList>
            <person name="Dong N."/>
        </authorList>
    </citation>
    <scope>NUCLEOTIDE SEQUENCE</scope>
    <source>
        <strain evidence="3">R655-4</strain>
    </source>
</reference>
<dbReference type="Gene3D" id="3.40.50.1820">
    <property type="entry name" value="alpha/beta hydrolase"/>
    <property type="match status" value="1"/>
</dbReference>
<dbReference type="PANTHER" id="PTHR43037">
    <property type="entry name" value="UNNAMED PRODUCT-RELATED"/>
    <property type="match status" value="1"/>
</dbReference>
<name>A0AAJ1V645_9FLAO</name>
<proteinExistence type="predicted"/>
<dbReference type="AlphaFoldDB" id="A0AAJ1V645"/>
<sequence length="275" mass="31759">MSKRFFLLLCTILISNLSLAQQKEVREDMVDSLTFAENRQQLNNLNTDKFLKKEFKMRNTTIPYRLLTPKASAKKTKYPLVLTFHNSSRIGNDNEKQLEHLARIWLQETIYTNYPCYVAAPQFSKRSSNYEKNADHVLFSTPSDEVGALLDLVKNLEKTYPDIDTTRIYLIGYSMGASTAQNLLNSAPDKFAAMVSIAAVPDFSNLKNIQNKNIWLIHGEQDEDNPYNGSVELYRKLNTNKNLIFTTFSHLNHHNIVIPFLTTDEIPKWLFDKRD</sequence>
<reference evidence="3" key="2">
    <citation type="journal article" date="2022" name="Sci. Total Environ.">
        <title>Prevalence, transmission, and molecular epidemiology of tet(X)-positive bacteria among humans, animals, and environmental niches in China: An epidemiological, and genomic-based study.</title>
        <authorList>
            <person name="Dong N."/>
            <person name="Zeng Y."/>
            <person name="Cai C."/>
            <person name="Sun C."/>
            <person name="Lu J."/>
            <person name="Liu C."/>
            <person name="Zhou H."/>
            <person name="Sun Q."/>
            <person name="Shu L."/>
            <person name="Wang H."/>
            <person name="Wang Y."/>
            <person name="Wang S."/>
            <person name="Wu C."/>
            <person name="Chan E.W."/>
            <person name="Chen G."/>
            <person name="Shen Z."/>
            <person name="Chen S."/>
            <person name="Zhang R."/>
        </authorList>
    </citation>
    <scope>NUCLEOTIDE SEQUENCE</scope>
    <source>
        <strain evidence="3">R655-4</strain>
    </source>
</reference>
<organism evidence="3 4">
    <name type="scientific">Empedobacter brevis</name>
    <dbReference type="NCBI Taxonomy" id="247"/>
    <lineage>
        <taxon>Bacteria</taxon>
        <taxon>Pseudomonadati</taxon>
        <taxon>Bacteroidota</taxon>
        <taxon>Flavobacteriia</taxon>
        <taxon>Flavobacteriales</taxon>
        <taxon>Weeksellaceae</taxon>
        <taxon>Empedobacter</taxon>
    </lineage>
</organism>
<feature type="signal peptide" evidence="2">
    <location>
        <begin position="1"/>
        <end position="20"/>
    </location>
</feature>
<dbReference type="Proteomes" id="UP001170959">
    <property type="component" value="Unassembled WGS sequence"/>
</dbReference>
<evidence type="ECO:0000256" key="1">
    <source>
        <dbReference type="ARBA" id="ARBA00022729"/>
    </source>
</evidence>
<evidence type="ECO:0000256" key="2">
    <source>
        <dbReference type="SAM" id="SignalP"/>
    </source>
</evidence>
<dbReference type="InterPro" id="IPR029058">
    <property type="entry name" value="AB_hydrolase_fold"/>
</dbReference>
<dbReference type="InterPro" id="IPR050955">
    <property type="entry name" value="Plant_Biomass_Hydrol_Est"/>
</dbReference>
<evidence type="ECO:0000313" key="4">
    <source>
        <dbReference type="Proteomes" id="UP001170959"/>
    </source>
</evidence>
<evidence type="ECO:0000313" key="3">
    <source>
        <dbReference type="EMBL" id="MDM1071194.1"/>
    </source>
</evidence>
<gene>
    <name evidence="3" type="ORF">HX001_01645</name>
</gene>
<dbReference type="PANTHER" id="PTHR43037:SF1">
    <property type="entry name" value="BLL1128 PROTEIN"/>
    <property type="match status" value="1"/>
</dbReference>
<protein>
    <submittedName>
        <fullName evidence="3">Phospholipase</fullName>
    </submittedName>
</protein>
<feature type="chain" id="PRO_5042602271" evidence="2">
    <location>
        <begin position="21"/>
        <end position="275"/>
    </location>
</feature>
<dbReference type="SUPFAM" id="SSF53474">
    <property type="entry name" value="alpha/beta-Hydrolases"/>
    <property type="match status" value="1"/>
</dbReference>
<dbReference type="EMBL" id="JACAGJ010000001">
    <property type="protein sequence ID" value="MDM1071194.1"/>
    <property type="molecule type" value="Genomic_DNA"/>
</dbReference>
<dbReference type="RefSeq" id="WP_286491585.1">
    <property type="nucleotide sequence ID" value="NZ_JACAGJ010000001.1"/>
</dbReference>
<comment type="caution">
    <text evidence="3">The sequence shown here is derived from an EMBL/GenBank/DDBJ whole genome shotgun (WGS) entry which is preliminary data.</text>
</comment>
<accession>A0AAJ1V645</accession>
<keyword evidence="1 2" id="KW-0732">Signal</keyword>